<dbReference type="PANTHER" id="PTHR39217:SF1">
    <property type="entry name" value="GLUTATHIONE SYNTHETASE"/>
    <property type="match status" value="1"/>
</dbReference>
<sequence length="291" mass="32787">MKIAYVGYLVQEKYATAHDEDATLLAFLKARGLDITPVVWNDPQVNWTAFDLAIIKSPWDYHEKFAGFQQWLHELQAAGVALLNPYDIIRWNSDKHYLEEISAAGLPVIPSLFLERGTTPALAGFFAQLQADKLILKPCVSAGAKNTLVLQPGSIGQQEAQVHEWLRDESYIIQPFMEEIKEGEWSFLFFNGKYSHSLLKVPKAGDFRVQQYHGGSTHIAAATDAQVTAAAKFVTQFAPQTLYARVDGVMSKGELVLMELELIEPYLFLETHPDGLENYYQALLQRIQLLN</sequence>
<dbReference type="RefSeq" id="WP_145670694.1">
    <property type="nucleotide sequence ID" value="NZ_VIWO01000004.1"/>
</dbReference>
<comment type="caution">
    <text evidence="2">The sequence shown here is derived from an EMBL/GenBank/DDBJ whole genome shotgun (WGS) entry which is preliminary data.</text>
</comment>
<dbReference type="Gene3D" id="3.30.470.20">
    <property type="entry name" value="ATP-grasp fold, B domain"/>
    <property type="match status" value="1"/>
</dbReference>
<dbReference type="PANTHER" id="PTHR39217">
    <property type="match status" value="1"/>
</dbReference>
<evidence type="ECO:0000259" key="1">
    <source>
        <dbReference type="Pfam" id="PF02955"/>
    </source>
</evidence>
<protein>
    <submittedName>
        <fullName evidence="2">Glutathione synthetase-like protein</fullName>
    </submittedName>
</protein>
<dbReference type="SUPFAM" id="SSF56059">
    <property type="entry name" value="Glutathione synthetase ATP-binding domain-like"/>
    <property type="match status" value="1"/>
</dbReference>
<dbReference type="EMBL" id="VIWO01000004">
    <property type="protein sequence ID" value="TWF40717.1"/>
    <property type="molecule type" value="Genomic_DNA"/>
</dbReference>
<name>A0A561PRH6_9BACT</name>
<dbReference type="Pfam" id="PF02955">
    <property type="entry name" value="GSH-S_ATP"/>
    <property type="match status" value="1"/>
</dbReference>
<organism evidence="2 3">
    <name type="scientific">Chitinophaga polysaccharea</name>
    <dbReference type="NCBI Taxonomy" id="1293035"/>
    <lineage>
        <taxon>Bacteria</taxon>
        <taxon>Pseudomonadati</taxon>
        <taxon>Bacteroidota</taxon>
        <taxon>Chitinophagia</taxon>
        <taxon>Chitinophagales</taxon>
        <taxon>Chitinophagaceae</taxon>
        <taxon>Chitinophaga</taxon>
    </lineage>
</organism>
<proteinExistence type="predicted"/>
<dbReference type="GO" id="GO:0005524">
    <property type="term" value="F:ATP binding"/>
    <property type="evidence" value="ECO:0007669"/>
    <property type="project" value="InterPro"/>
</dbReference>
<dbReference type="GO" id="GO:0004363">
    <property type="term" value="F:glutathione synthase activity"/>
    <property type="evidence" value="ECO:0007669"/>
    <property type="project" value="InterPro"/>
</dbReference>
<evidence type="ECO:0000313" key="3">
    <source>
        <dbReference type="Proteomes" id="UP000320811"/>
    </source>
</evidence>
<dbReference type="InterPro" id="IPR053191">
    <property type="entry name" value="DcsG_Biosynth_Enzyme"/>
</dbReference>
<dbReference type="InterPro" id="IPR004218">
    <property type="entry name" value="GSHS_ATP-bd"/>
</dbReference>
<accession>A0A561PRH6</accession>
<feature type="domain" description="Prokaryotic glutathione synthetase ATP-binding" evidence="1">
    <location>
        <begin position="130"/>
        <end position="236"/>
    </location>
</feature>
<evidence type="ECO:0000313" key="2">
    <source>
        <dbReference type="EMBL" id="TWF40717.1"/>
    </source>
</evidence>
<gene>
    <name evidence="2" type="ORF">FHW36_104401</name>
</gene>
<reference evidence="2 3" key="1">
    <citation type="submission" date="2019-06" db="EMBL/GenBank/DDBJ databases">
        <title>Sorghum-associated microbial communities from plants grown in Nebraska, USA.</title>
        <authorList>
            <person name="Schachtman D."/>
        </authorList>
    </citation>
    <scope>NUCLEOTIDE SEQUENCE [LARGE SCALE GENOMIC DNA]</scope>
    <source>
        <strain evidence="2 3">1209</strain>
    </source>
</reference>
<dbReference type="OrthoDB" id="3373978at2"/>
<keyword evidence="3" id="KW-1185">Reference proteome</keyword>
<dbReference type="AlphaFoldDB" id="A0A561PRH6"/>
<dbReference type="Proteomes" id="UP000320811">
    <property type="component" value="Unassembled WGS sequence"/>
</dbReference>